<protein>
    <recommendedName>
        <fullName evidence="6">Coenzyme A biosynthesis bifunctional protein CoaBC</fullName>
    </recommendedName>
    <alternativeName>
        <fullName evidence="6">DNA/pantothenate metabolism flavoprotein</fullName>
    </alternativeName>
    <alternativeName>
        <fullName evidence="6">Phosphopantothenoylcysteine synthetase/decarboxylase</fullName>
        <shortName evidence="6">PPCS-PPCDC</shortName>
    </alternativeName>
    <domain>
        <recommendedName>
            <fullName evidence="6">Phosphopantothenoylcysteine decarboxylase</fullName>
            <shortName evidence="6">PPC decarboxylase</shortName>
            <shortName evidence="6">PPC-DC</shortName>
            <ecNumber evidence="6">4.1.1.36</ecNumber>
        </recommendedName>
        <alternativeName>
            <fullName evidence="6">CoaC</fullName>
        </alternativeName>
    </domain>
    <domain>
        <recommendedName>
            <fullName evidence="6">Phosphopantothenate--cysteine ligase</fullName>
            <ecNumber evidence="6">6.3.2.5</ecNumber>
        </recommendedName>
        <alternativeName>
            <fullName evidence="6">CoaB</fullName>
        </alternativeName>
        <alternativeName>
            <fullName evidence="6">Phosphopantothenoylcysteine synthetase</fullName>
            <shortName evidence="6">PPC synthetase</shortName>
            <shortName evidence="6">PPC-S</shortName>
        </alternativeName>
    </domain>
</protein>
<evidence type="ECO:0000259" key="8">
    <source>
        <dbReference type="Pfam" id="PF02441"/>
    </source>
</evidence>
<keyword evidence="2 6" id="KW-0288">FMN</keyword>
<name>A0A240EFY4_9VIBR</name>
<comment type="similarity">
    <text evidence="6 7">In the C-terminal section; belongs to the PPC synthetase family.</text>
</comment>
<dbReference type="NCBIfam" id="TIGR00521">
    <property type="entry name" value="coaBC_dfp"/>
    <property type="match status" value="1"/>
</dbReference>
<sequence>MRTLAGKKILLGISGGIAAYKCAELTRRLIERGAQVQVVMTKAAKEFITPLTMQAVSGRPVSDSLLDPAAEASMGHIELAKWADLVLLAPATADLIARMSAGMGNDLLSTLVLATDAPVAVSPAMNQQMYLNVATQENIATLSRRNMMIWGPAAGEQACGDVGPGRMLEPMQLVEKCEQFFGPKLLAGKSVVITAGPTREAIDPVRYISNHSSGKMGFALAQAAQQLGADVTLISGPVTLPTPNGVKRINVVSAEEMHQAALANATCHDIFIGCAAVADYRPLDIATQKIKKTADKDDMQITMVKNPDIIASVASLLESRPFTVGFAAETQDVEAYALDKLQRKNLDMICANDVSIAGQGFNSDSNAITVYWQGGSKSLGNAMKTELSHAIWETISEQIA</sequence>
<evidence type="ECO:0000256" key="2">
    <source>
        <dbReference type="ARBA" id="ARBA00022643"/>
    </source>
</evidence>
<evidence type="ECO:0000256" key="7">
    <source>
        <dbReference type="RuleBase" id="RU364078"/>
    </source>
</evidence>
<dbReference type="SUPFAM" id="SSF52507">
    <property type="entry name" value="Homo-oligomeric flavin-containing Cys decarboxylases, HFCD"/>
    <property type="match status" value="1"/>
</dbReference>
<dbReference type="GO" id="GO:0010181">
    <property type="term" value="F:FMN binding"/>
    <property type="evidence" value="ECO:0007669"/>
    <property type="project" value="UniProtKB-UniRule"/>
</dbReference>
<dbReference type="InterPro" id="IPR007085">
    <property type="entry name" value="DNA/pantothenate-metab_flavo_C"/>
</dbReference>
<dbReference type="GO" id="GO:0004633">
    <property type="term" value="F:phosphopantothenoylcysteine decarboxylase activity"/>
    <property type="evidence" value="ECO:0007669"/>
    <property type="project" value="UniProtKB-UniRule"/>
</dbReference>
<feature type="active site" description="Proton donor" evidence="6">
    <location>
        <position position="159"/>
    </location>
</feature>
<evidence type="ECO:0000259" key="9">
    <source>
        <dbReference type="Pfam" id="PF04127"/>
    </source>
</evidence>
<comment type="similarity">
    <text evidence="6 7">In the N-terminal section; belongs to the HFCD (homo-oligomeric flavin containing Cys decarboxylase) superfamily.</text>
</comment>
<dbReference type="EC" id="4.1.1.36" evidence="6"/>
<dbReference type="InterPro" id="IPR003382">
    <property type="entry name" value="Flavoprotein"/>
</dbReference>
<evidence type="ECO:0000313" key="10">
    <source>
        <dbReference type="EMBL" id="SNX47466.1"/>
    </source>
</evidence>
<feature type="binding site" evidence="6">
    <location>
        <position position="326"/>
    </location>
    <ligand>
        <name>CTP</name>
        <dbReference type="ChEBI" id="CHEBI:37563"/>
    </ligand>
</feature>
<dbReference type="Gene3D" id="3.40.50.1950">
    <property type="entry name" value="Flavin prenyltransferase-like"/>
    <property type="match status" value="1"/>
</dbReference>
<feature type="binding site" evidence="6">
    <location>
        <position position="289"/>
    </location>
    <ligand>
        <name>CTP</name>
        <dbReference type="ChEBI" id="CHEBI:37563"/>
    </ligand>
</feature>
<feature type="binding site" evidence="6">
    <location>
        <begin position="273"/>
        <end position="275"/>
    </location>
    <ligand>
        <name>CTP</name>
        <dbReference type="ChEBI" id="CHEBI:37563"/>
    </ligand>
</feature>
<comment type="pathway">
    <text evidence="6 7">Cofactor biosynthesis; coenzyme A biosynthesis; CoA from (R)-pantothenate: step 2/5.</text>
</comment>
<dbReference type="Pfam" id="PF04127">
    <property type="entry name" value="DFP"/>
    <property type="match status" value="1"/>
</dbReference>
<evidence type="ECO:0000256" key="6">
    <source>
        <dbReference type="HAMAP-Rule" id="MF_02225"/>
    </source>
</evidence>
<dbReference type="OrthoDB" id="9802554at2"/>
<dbReference type="RefSeq" id="WP_096992740.1">
    <property type="nucleotide sequence ID" value="NZ_JBHSII010000001.1"/>
</dbReference>
<dbReference type="GO" id="GO:0015941">
    <property type="term" value="P:pantothenate catabolic process"/>
    <property type="evidence" value="ECO:0007669"/>
    <property type="project" value="InterPro"/>
</dbReference>
<keyword evidence="1 6" id="KW-0436">Ligase</keyword>
<keyword evidence="4 6" id="KW-0456">Lyase</keyword>
<dbReference type="GO" id="GO:0046872">
    <property type="term" value="F:metal ion binding"/>
    <property type="evidence" value="ECO:0007669"/>
    <property type="project" value="UniProtKB-KW"/>
</dbReference>
<feature type="binding site" evidence="6">
    <location>
        <position position="279"/>
    </location>
    <ligand>
        <name>CTP</name>
        <dbReference type="ChEBI" id="CHEBI:37563"/>
    </ligand>
</feature>
<dbReference type="InterPro" id="IPR036551">
    <property type="entry name" value="Flavin_trans-like"/>
</dbReference>
<keyword evidence="6 7" id="KW-0285">Flavoprotein</keyword>
<dbReference type="UniPathway" id="UPA00241">
    <property type="reaction ID" value="UER00353"/>
</dbReference>
<proteinExistence type="inferred from homology"/>
<dbReference type="InterPro" id="IPR005252">
    <property type="entry name" value="CoaBC"/>
</dbReference>
<feature type="domain" description="Flavoprotein" evidence="8">
    <location>
        <begin position="7"/>
        <end position="180"/>
    </location>
</feature>
<feature type="binding site" evidence="6">
    <location>
        <position position="340"/>
    </location>
    <ligand>
        <name>CTP</name>
        <dbReference type="ChEBI" id="CHEBI:37563"/>
    </ligand>
</feature>
<comment type="catalytic activity">
    <reaction evidence="6 7">
        <text>N-[(R)-4-phosphopantothenoyl]-L-cysteine + H(+) = (R)-4'-phosphopantetheine + CO2</text>
        <dbReference type="Rhea" id="RHEA:16793"/>
        <dbReference type="ChEBI" id="CHEBI:15378"/>
        <dbReference type="ChEBI" id="CHEBI:16526"/>
        <dbReference type="ChEBI" id="CHEBI:59458"/>
        <dbReference type="ChEBI" id="CHEBI:61723"/>
        <dbReference type="EC" id="4.1.1.36"/>
    </reaction>
</comment>
<dbReference type="Pfam" id="PF02441">
    <property type="entry name" value="Flavoprotein"/>
    <property type="match status" value="1"/>
</dbReference>
<comment type="function">
    <text evidence="6">Catalyzes two sequential steps in the biosynthesis of coenzyme A. In the first step cysteine is conjugated to 4'-phosphopantothenate to form 4-phosphopantothenoylcysteine. In the second step the latter compound is decarboxylated to form 4'-phosphopantotheine.</text>
</comment>
<dbReference type="GO" id="GO:0004632">
    <property type="term" value="F:phosphopantothenate--cysteine ligase activity"/>
    <property type="evidence" value="ECO:0007669"/>
    <property type="project" value="UniProtKB-UniRule"/>
</dbReference>
<keyword evidence="11" id="KW-1185">Reference proteome</keyword>
<accession>A0A240EFY4</accession>
<feature type="region of interest" description="Phosphopantothenate--cysteine ligase" evidence="6">
    <location>
        <begin position="191"/>
        <end position="400"/>
    </location>
</feature>
<comment type="catalytic activity">
    <reaction evidence="6 7">
        <text>(R)-4'-phosphopantothenate + L-cysteine + CTP = N-[(R)-4-phosphopantothenoyl]-L-cysteine + CMP + diphosphate + H(+)</text>
        <dbReference type="Rhea" id="RHEA:19397"/>
        <dbReference type="ChEBI" id="CHEBI:10986"/>
        <dbReference type="ChEBI" id="CHEBI:15378"/>
        <dbReference type="ChEBI" id="CHEBI:33019"/>
        <dbReference type="ChEBI" id="CHEBI:35235"/>
        <dbReference type="ChEBI" id="CHEBI:37563"/>
        <dbReference type="ChEBI" id="CHEBI:59458"/>
        <dbReference type="ChEBI" id="CHEBI:60377"/>
        <dbReference type="EC" id="6.3.2.5"/>
    </reaction>
</comment>
<comment type="cofactor">
    <cofactor evidence="6">
        <name>Mg(2+)</name>
        <dbReference type="ChEBI" id="CHEBI:18420"/>
    </cofactor>
</comment>
<comment type="pathway">
    <text evidence="6 7">Cofactor biosynthesis; coenzyme A biosynthesis; CoA from (R)-pantothenate: step 3/5.</text>
</comment>
<dbReference type="HAMAP" id="MF_02225">
    <property type="entry name" value="CoaBC"/>
    <property type="match status" value="1"/>
</dbReference>
<reference evidence="11" key="1">
    <citation type="submission" date="2016-06" db="EMBL/GenBank/DDBJ databases">
        <authorList>
            <person name="Rodrigo-Torres L."/>
            <person name="Arahal R.D."/>
            <person name="Lucena T."/>
        </authorList>
    </citation>
    <scope>NUCLEOTIDE SEQUENCE [LARGE SCALE GENOMIC DNA]</scope>
    <source>
        <strain evidence="11">CECT8203</strain>
    </source>
</reference>
<feature type="region of interest" description="Phosphopantothenoylcysteine decarboxylase" evidence="6">
    <location>
        <begin position="1"/>
        <end position="190"/>
    </location>
</feature>
<feature type="domain" description="DNA/pantothenate metabolism flavoprotein C-terminal" evidence="9">
    <location>
        <begin position="186"/>
        <end position="397"/>
    </location>
</feature>
<dbReference type="SUPFAM" id="SSF102645">
    <property type="entry name" value="CoaB-like"/>
    <property type="match status" value="1"/>
</dbReference>
<dbReference type="EC" id="6.3.2.5" evidence="6"/>
<evidence type="ECO:0000256" key="3">
    <source>
        <dbReference type="ARBA" id="ARBA00022793"/>
    </source>
</evidence>
<comment type="cofactor">
    <cofactor evidence="6">
        <name>FMN</name>
        <dbReference type="ChEBI" id="CHEBI:58210"/>
    </cofactor>
    <text evidence="6">Binds 1 FMN per subunit.</text>
</comment>
<dbReference type="PANTHER" id="PTHR14359:SF6">
    <property type="entry name" value="PHOSPHOPANTOTHENOYLCYSTEINE DECARBOXYLASE"/>
    <property type="match status" value="1"/>
</dbReference>
<keyword evidence="5 6" id="KW-0511">Multifunctional enzyme</keyword>
<gene>
    <name evidence="6 10" type="primary">coaBC</name>
    <name evidence="10" type="ORF">VTH8203_01070</name>
</gene>
<evidence type="ECO:0000256" key="4">
    <source>
        <dbReference type="ARBA" id="ARBA00023239"/>
    </source>
</evidence>
<dbReference type="InterPro" id="IPR035929">
    <property type="entry name" value="CoaB-like_sf"/>
</dbReference>
<dbReference type="AlphaFoldDB" id="A0A240EFY4"/>
<evidence type="ECO:0000256" key="1">
    <source>
        <dbReference type="ARBA" id="ARBA00022598"/>
    </source>
</evidence>
<dbReference type="Gene3D" id="3.40.50.10300">
    <property type="entry name" value="CoaB-like"/>
    <property type="match status" value="1"/>
</dbReference>
<evidence type="ECO:0000256" key="5">
    <source>
        <dbReference type="ARBA" id="ARBA00023268"/>
    </source>
</evidence>
<dbReference type="GO" id="GO:0015937">
    <property type="term" value="P:coenzyme A biosynthetic process"/>
    <property type="evidence" value="ECO:0007669"/>
    <property type="project" value="UniProtKB-UniRule"/>
</dbReference>
<keyword evidence="6" id="KW-0479">Metal-binding</keyword>
<dbReference type="Proteomes" id="UP000219336">
    <property type="component" value="Unassembled WGS sequence"/>
</dbReference>
<organism evidence="10 11">
    <name type="scientific">Vibrio thalassae</name>
    <dbReference type="NCBI Taxonomy" id="1243014"/>
    <lineage>
        <taxon>Bacteria</taxon>
        <taxon>Pseudomonadati</taxon>
        <taxon>Pseudomonadota</taxon>
        <taxon>Gammaproteobacteria</taxon>
        <taxon>Vibrionales</taxon>
        <taxon>Vibrionaceae</taxon>
        <taxon>Vibrio</taxon>
    </lineage>
</organism>
<keyword evidence="3 6" id="KW-0210">Decarboxylase</keyword>
<dbReference type="GO" id="GO:0071513">
    <property type="term" value="C:phosphopantothenoylcysteine decarboxylase complex"/>
    <property type="evidence" value="ECO:0007669"/>
    <property type="project" value="TreeGrafter"/>
</dbReference>
<dbReference type="EMBL" id="OANU01000009">
    <property type="protein sequence ID" value="SNX47466.1"/>
    <property type="molecule type" value="Genomic_DNA"/>
</dbReference>
<keyword evidence="6" id="KW-0460">Magnesium</keyword>
<dbReference type="PANTHER" id="PTHR14359">
    <property type="entry name" value="HOMO-OLIGOMERIC FLAVIN CONTAINING CYS DECARBOXYLASE FAMILY"/>
    <property type="match status" value="1"/>
</dbReference>
<feature type="binding site" evidence="6">
    <location>
        <position position="344"/>
    </location>
    <ligand>
        <name>CTP</name>
        <dbReference type="ChEBI" id="CHEBI:37563"/>
    </ligand>
</feature>
<comment type="function">
    <text evidence="7">Catalyzes two steps in the biosynthesis of coenzyme A. In the first step cysteine is conjugated to 4'-phosphopantothenate to form 4-phosphopantothenoylcysteine, in the latter compound is decarboxylated to form 4'-phosphopantotheine.</text>
</comment>
<feature type="binding site" evidence="6">
    <location>
        <begin position="307"/>
        <end position="310"/>
    </location>
    <ligand>
        <name>CTP</name>
        <dbReference type="ChEBI" id="CHEBI:37563"/>
    </ligand>
</feature>
<evidence type="ECO:0000313" key="11">
    <source>
        <dbReference type="Proteomes" id="UP000219336"/>
    </source>
</evidence>